<dbReference type="RefSeq" id="WP_342696622.1">
    <property type="nucleotide sequence ID" value="NZ_JBCGDO010000018.1"/>
</dbReference>
<comment type="caution">
    <text evidence="1">The sequence shown here is derived from an EMBL/GenBank/DDBJ whole genome shotgun (WGS) entry which is preliminary data.</text>
</comment>
<sequence length="192" mass="22608">MKNQAVLLLSFILLSSCAQKRYITEVISDKEVSISLIKTFNETYFNLNIPLEFHLDLNSEKLYSIGHYYIKGNKSMLKGDDYLFFDANTNKRFLLFDGFGAFNYPKKIYLYDRQLRLSKEEVLVLINKYNPTATIDELQTKNDTIKLISYKQYRNDNPKFLEDMRKIPDSLTFSIYKSGKKENILTSTKINW</sequence>
<dbReference type="PROSITE" id="PS51257">
    <property type="entry name" value="PROKAR_LIPOPROTEIN"/>
    <property type="match status" value="1"/>
</dbReference>
<dbReference type="EMBL" id="JBCGDO010000018">
    <property type="protein sequence ID" value="MEM0543426.1"/>
    <property type="molecule type" value="Genomic_DNA"/>
</dbReference>
<reference evidence="1 2" key="1">
    <citation type="submission" date="2024-03" db="EMBL/GenBank/DDBJ databases">
        <title>Two novel species of the genus Flavobacterium exhibiting potentially degradation of complex polysaccharides.</title>
        <authorList>
            <person name="Lian X."/>
        </authorList>
    </citation>
    <scope>NUCLEOTIDE SEQUENCE [LARGE SCALE GENOMIC DNA]</scope>
    <source>
        <strain evidence="2">j3</strain>
    </source>
</reference>
<proteinExistence type="predicted"/>
<gene>
    <name evidence="1" type="ORF">WFZ85_12430</name>
</gene>
<dbReference type="Proteomes" id="UP001460072">
    <property type="component" value="Unassembled WGS sequence"/>
</dbReference>
<keyword evidence="2" id="KW-1185">Reference proteome</keyword>
<evidence type="ECO:0008006" key="3">
    <source>
        <dbReference type="Google" id="ProtNLM"/>
    </source>
</evidence>
<organism evidence="1 2">
    <name type="scientific">Flavobacterium aureirubrum</name>
    <dbReference type="NCBI Taxonomy" id="3133147"/>
    <lineage>
        <taxon>Bacteria</taxon>
        <taxon>Pseudomonadati</taxon>
        <taxon>Bacteroidota</taxon>
        <taxon>Flavobacteriia</taxon>
        <taxon>Flavobacteriales</taxon>
        <taxon>Flavobacteriaceae</taxon>
        <taxon>Flavobacterium</taxon>
    </lineage>
</organism>
<protein>
    <recommendedName>
        <fullName evidence="3">Lipoprotein</fullName>
    </recommendedName>
</protein>
<evidence type="ECO:0000313" key="1">
    <source>
        <dbReference type="EMBL" id="MEM0543426.1"/>
    </source>
</evidence>
<name>A0ABU9N7Z1_9FLAO</name>
<accession>A0ABU9N7Z1</accession>
<evidence type="ECO:0000313" key="2">
    <source>
        <dbReference type="Proteomes" id="UP001460072"/>
    </source>
</evidence>